<dbReference type="AlphaFoldDB" id="A0AAJ6Z5T0"/>
<dbReference type="KEGG" id="pxu:106116480"/>
<feature type="region of interest" description="Disordered" evidence="1">
    <location>
        <begin position="398"/>
        <end position="417"/>
    </location>
</feature>
<protein>
    <submittedName>
        <fullName evidence="2">Uncharacterized protein LOC106116480</fullName>
    </submittedName>
</protein>
<dbReference type="RefSeq" id="XP_013165803.1">
    <property type="nucleotide sequence ID" value="XM_013310349.1"/>
</dbReference>
<reference evidence="2" key="1">
    <citation type="submission" date="2025-08" db="UniProtKB">
        <authorList>
            <consortium name="RefSeq"/>
        </authorList>
    </citation>
    <scope>IDENTIFICATION</scope>
</reference>
<sequence>MTKITQIPKELSGIIPKFDGDESLLNLFIRKSEYVIKLSREAGNLEQDLYIFQVITSKLTGKAATLISERPDIATWNELKLAFEQHFGDPRSEECIAIELETLKINNGESYLDFCNRIQHIKSTLFAKVNRISDVNLRKSKITIYDHMSMNVFLYNLPEDLLRIVRLEGCNSLENALSIVLEEVNFLYQYQTRNKMLRLSNNAQQKPQLITQNPFIDKNVMKPFFSQNTQQSNFKFGIPQQDNLQTKPIYQAQHSQPNFKFGIPHTHTTYNTKPIYQSQTQPKFKFGITPSKQVRLPQQQPGYKPNLNSQPTGYRPPPHLLKPQFQPKTQTTDVSMRTAPPIKPQAFRMNQLYNIKDDIPYDESEYYFDEYNEYYPEQYQLEQNDYDENINSYNEQDESLLTDDENFPMKASNKNPK</sequence>
<dbReference type="Proteomes" id="UP000694872">
    <property type="component" value="Unplaced"/>
</dbReference>
<proteinExistence type="predicted"/>
<name>A0AAJ6Z5T0_PAPXU</name>
<feature type="region of interest" description="Disordered" evidence="1">
    <location>
        <begin position="295"/>
        <end position="316"/>
    </location>
</feature>
<evidence type="ECO:0000256" key="1">
    <source>
        <dbReference type="SAM" id="MobiDB-lite"/>
    </source>
</evidence>
<organism evidence="2">
    <name type="scientific">Papilio xuthus</name>
    <name type="common">Asian swallowtail butterfly</name>
    <dbReference type="NCBI Taxonomy" id="66420"/>
    <lineage>
        <taxon>Eukaryota</taxon>
        <taxon>Metazoa</taxon>
        <taxon>Ecdysozoa</taxon>
        <taxon>Arthropoda</taxon>
        <taxon>Hexapoda</taxon>
        <taxon>Insecta</taxon>
        <taxon>Pterygota</taxon>
        <taxon>Neoptera</taxon>
        <taxon>Endopterygota</taxon>
        <taxon>Lepidoptera</taxon>
        <taxon>Glossata</taxon>
        <taxon>Ditrysia</taxon>
        <taxon>Papilionoidea</taxon>
        <taxon>Papilionidae</taxon>
        <taxon>Papilioninae</taxon>
        <taxon>Papilio</taxon>
    </lineage>
</organism>
<feature type="compositionally biased region" description="Polar residues" evidence="1">
    <location>
        <begin position="295"/>
        <end position="312"/>
    </location>
</feature>
<evidence type="ECO:0000313" key="2">
    <source>
        <dbReference type="RefSeq" id="XP_013165803.1"/>
    </source>
</evidence>
<dbReference type="GeneID" id="106116480"/>
<gene>
    <name evidence="2" type="primary">LOC106116480</name>
</gene>
<accession>A0AAJ6Z5T0</accession>